<name>A0A817THF4_9BILA</name>
<comment type="caution">
    <text evidence="2">The sequence shown here is derived from an EMBL/GenBank/DDBJ whole genome shotgun (WGS) entry which is preliminary data.</text>
</comment>
<dbReference type="Proteomes" id="UP000663865">
    <property type="component" value="Unassembled WGS sequence"/>
</dbReference>
<feature type="domain" description="Endonuclease/exonuclease/phosphatase" evidence="1">
    <location>
        <begin position="55"/>
        <end position="158"/>
    </location>
</feature>
<dbReference type="InterPro" id="IPR005135">
    <property type="entry name" value="Endo/exonuclease/phosphatase"/>
</dbReference>
<sequence>MEKFYHPHFKSFYQNGTNSKGGVVVAVGKHLKATRIDTNIENTVIVDVEGLTGQIRIIGIYWPQCQSRNLEDLTSYISEKTILTGDFNASEQEGQSPVTDARGNQLKKWIEKNNLLFIPETKNSSKRSDRYIDHIFTNIEDAEAETLNIGTSDHWPIVMKSDRIGFQTDGNFPVVNWTGF</sequence>
<dbReference type="EMBL" id="CAJOBS010000177">
    <property type="protein sequence ID" value="CAF4515644.1"/>
    <property type="molecule type" value="Genomic_DNA"/>
</dbReference>
<accession>A0A817THF4</accession>
<gene>
    <name evidence="2" type="ORF">KIK155_LOCUS685</name>
    <name evidence="3" type="ORF">TOA249_LOCUS4610</name>
</gene>
<dbReference type="InterPro" id="IPR036691">
    <property type="entry name" value="Endo/exonu/phosph_ase_sf"/>
</dbReference>
<proteinExistence type="predicted"/>
<dbReference type="EMBL" id="CAJNYV010000018">
    <property type="protein sequence ID" value="CAF3322941.1"/>
    <property type="molecule type" value="Genomic_DNA"/>
</dbReference>
<dbReference type="GO" id="GO:0003824">
    <property type="term" value="F:catalytic activity"/>
    <property type="evidence" value="ECO:0007669"/>
    <property type="project" value="InterPro"/>
</dbReference>
<dbReference type="AlphaFoldDB" id="A0A817THF4"/>
<evidence type="ECO:0000313" key="4">
    <source>
        <dbReference type="Proteomes" id="UP000663865"/>
    </source>
</evidence>
<protein>
    <recommendedName>
        <fullName evidence="1">Endonuclease/exonuclease/phosphatase domain-containing protein</fullName>
    </recommendedName>
</protein>
<dbReference type="SUPFAM" id="SSF56219">
    <property type="entry name" value="DNase I-like"/>
    <property type="match status" value="1"/>
</dbReference>
<dbReference type="Proteomes" id="UP000663838">
    <property type="component" value="Unassembled WGS sequence"/>
</dbReference>
<evidence type="ECO:0000313" key="2">
    <source>
        <dbReference type="EMBL" id="CAF3322941.1"/>
    </source>
</evidence>
<organism evidence="2 4">
    <name type="scientific">Rotaria socialis</name>
    <dbReference type="NCBI Taxonomy" id="392032"/>
    <lineage>
        <taxon>Eukaryota</taxon>
        <taxon>Metazoa</taxon>
        <taxon>Spiralia</taxon>
        <taxon>Gnathifera</taxon>
        <taxon>Rotifera</taxon>
        <taxon>Eurotatoria</taxon>
        <taxon>Bdelloidea</taxon>
        <taxon>Philodinida</taxon>
        <taxon>Philodinidae</taxon>
        <taxon>Rotaria</taxon>
    </lineage>
</organism>
<dbReference type="Gene3D" id="3.60.10.10">
    <property type="entry name" value="Endonuclease/exonuclease/phosphatase"/>
    <property type="match status" value="1"/>
</dbReference>
<evidence type="ECO:0000313" key="3">
    <source>
        <dbReference type="EMBL" id="CAF4515644.1"/>
    </source>
</evidence>
<dbReference type="Pfam" id="PF14529">
    <property type="entry name" value="Exo_endo_phos_2"/>
    <property type="match status" value="1"/>
</dbReference>
<reference evidence="2" key="1">
    <citation type="submission" date="2021-02" db="EMBL/GenBank/DDBJ databases">
        <authorList>
            <person name="Nowell W R."/>
        </authorList>
    </citation>
    <scope>NUCLEOTIDE SEQUENCE</scope>
</reference>
<evidence type="ECO:0000259" key="1">
    <source>
        <dbReference type="Pfam" id="PF14529"/>
    </source>
</evidence>